<feature type="compositionally biased region" description="Polar residues" evidence="6">
    <location>
        <begin position="1"/>
        <end position="12"/>
    </location>
</feature>
<keyword evidence="7" id="KW-0472">Membrane</keyword>
<dbReference type="SUPFAM" id="SSF54534">
    <property type="entry name" value="FKBP-like"/>
    <property type="match status" value="1"/>
</dbReference>
<dbReference type="RefSeq" id="WP_203804555.1">
    <property type="nucleotide sequence ID" value="NZ_BAAAQE010000093.1"/>
</dbReference>
<name>A0ABQ3XKG9_9ACTN</name>
<keyword evidence="7" id="KW-0812">Transmembrane</keyword>
<keyword evidence="3 4" id="KW-0413">Isomerase</keyword>
<feature type="compositionally biased region" description="Low complexity" evidence="6">
    <location>
        <begin position="93"/>
        <end position="103"/>
    </location>
</feature>
<comment type="catalytic activity">
    <reaction evidence="1 4 5">
        <text>[protein]-peptidylproline (omega=180) = [protein]-peptidylproline (omega=0)</text>
        <dbReference type="Rhea" id="RHEA:16237"/>
        <dbReference type="Rhea" id="RHEA-COMP:10747"/>
        <dbReference type="Rhea" id="RHEA-COMP:10748"/>
        <dbReference type="ChEBI" id="CHEBI:83833"/>
        <dbReference type="ChEBI" id="CHEBI:83834"/>
        <dbReference type="EC" id="5.2.1.8"/>
    </reaction>
</comment>
<dbReference type="PANTHER" id="PTHR45779:SF7">
    <property type="entry name" value="PEPTIDYLPROLYL ISOMERASE"/>
    <property type="match status" value="1"/>
</dbReference>
<dbReference type="Pfam" id="PF00254">
    <property type="entry name" value="FKBP_C"/>
    <property type="match status" value="1"/>
</dbReference>
<dbReference type="InterPro" id="IPR001179">
    <property type="entry name" value="PPIase_FKBP_dom"/>
</dbReference>
<evidence type="ECO:0000256" key="7">
    <source>
        <dbReference type="SAM" id="Phobius"/>
    </source>
</evidence>
<gene>
    <name evidence="9" type="ORF">Aco03nite_074010</name>
</gene>
<evidence type="ECO:0000256" key="2">
    <source>
        <dbReference type="ARBA" id="ARBA00023110"/>
    </source>
</evidence>
<dbReference type="InterPro" id="IPR044609">
    <property type="entry name" value="FKBP2/11"/>
</dbReference>
<keyword evidence="10" id="KW-1185">Reference proteome</keyword>
<evidence type="ECO:0000256" key="5">
    <source>
        <dbReference type="RuleBase" id="RU003915"/>
    </source>
</evidence>
<proteinExistence type="inferred from homology"/>
<comment type="similarity">
    <text evidence="5">Belongs to the FKBP-type PPIase family.</text>
</comment>
<accession>A0ABQ3XKG9</accession>
<reference evidence="9 10" key="1">
    <citation type="submission" date="2021-01" db="EMBL/GenBank/DDBJ databases">
        <title>Whole genome shotgun sequence of Actinoplanes couchii NBRC 106145.</title>
        <authorList>
            <person name="Komaki H."/>
            <person name="Tamura T."/>
        </authorList>
    </citation>
    <scope>NUCLEOTIDE SEQUENCE [LARGE SCALE GENOMIC DNA]</scope>
    <source>
        <strain evidence="9 10">NBRC 106145</strain>
    </source>
</reference>
<evidence type="ECO:0000259" key="8">
    <source>
        <dbReference type="PROSITE" id="PS50059"/>
    </source>
</evidence>
<organism evidence="9 10">
    <name type="scientific">Actinoplanes couchii</name>
    <dbReference type="NCBI Taxonomy" id="403638"/>
    <lineage>
        <taxon>Bacteria</taxon>
        <taxon>Bacillati</taxon>
        <taxon>Actinomycetota</taxon>
        <taxon>Actinomycetes</taxon>
        <taxon>Micromonosporales</taxon>
        <taxon>Micromonosporaceae</taxon>
        <taxon>Actinoplanes</taxon>
    </lineage>
</organism>
<comment type="caution">
    <text evidence="9">The sequence shown here is derived from an EMBL/GenBank/DDBJ whole genome shotgun (WGS) entry which is preliminary data.</text>
</comment>
<feature type="region of interest" description="Disordered" evidence="6">
    <location>
        <begin position="93"/>
        <end position="116"/>
    </location>
</feature>
<evidence type="ECO:0000256" key="6">
    <source>
        <dbReference type="SAM" id="MobiDB-lite"/>
    </source>
</evidence>
<evidence type="ECO:0000256" key="3">
    <source>
        <dbReference type="ARBA" id="ARBA00023235"/>
    </source>
</evidence>
<dbReference type="Gene3D" id="3.10.50.40">
    <property type="match status" value="1"/>
</dbReference>
<feature type="region of interest" description="Disordered" evidence="6">
    <location>
        <begin position="1"/>
        <end position="36"/>
    </location>
</feature>
<evidence type="ECO:0000313" key="9">
    <source>
        <dbReference type="EMBL" id="GID58997.1"/>
    </source>
</evidence>
<evidence type="ECO:0000256" key="1">
    <source>
        <dbReference type="ARBA" id="ARBA00000971"/>
    </source>
</evidence>
<dbReference type="EMBL" id="BOMG01000093">
    <property type="protein sequence ID" value="GID58997.1"/>
    <property type="molecule type" value="Genomic_DNA"/>
</dbReference>
<feature type="domain" description="PPIase FKBP-type" evidence="8">
    <location>
        <begin position="149"/>
        <end position="236"/>
    </location>
</feature>
<protein>
    <recommendedName>
        <fullName evidence="5">Peptidyl-prolyl cis-trans isomerase</fullName>
        <ecNumber evidence="5">5.2.1.8</ecNumber>
    </recommendedName>
</protein>
<sequence>MPDSVTSRTSAATRPPRKTPSGPPLKTKAEKRAEAKAAKARARVLAKRRQTLTVLGAAAVVLALVVGLVYWIGNTSADPATVASSATPTVAATAEPAAEGTASKPFPPVPEGADPALSTKPAATAGKGTVSALKTTTVIEGKGAAVESGQTIEVNYVGVTYADGKEFDSSWSRSEAFSFAIGAGNVIQGWDKGLLGVKVGSRVTLDIPADQAYGESPSGGQPAGALRFVVDVLSAS</sequence>
<keyword evidence="7" id="KW-1133">Transmembrane helix</keyword>
<keyword evidence="2 4" id="KW-0697">Rotamase</keyword>
<feature type="compositionally biased region" description="Basic and acidic residues" evidence="6">
    <location>
        <begin position="27"/>
        <end position="36"/>
    </location>
</feature>
<dbReference type="PROSITE" id="PS50059">
    <property type="entry name" value="FKBP_PPIASE"/>
    <property type="match status" value="1"/>
</dbReference>
<dbReference type="Proteomes" id="UP000612282">
    <property type="component" value="Unassembled WGS sequence"/>
</dbReference>
<evidence type="ECO:0000313" key="10">
    <source>
        <dbReference type="Proteomes" id="UP000612282"/>
    </source>
</evidence>
<dbReference type="PANTHER" id="PTHR45779">
    <property type="entry name" value="PEPTIDYLPROLYL ISOMERASE"/>
    <property type="match status" value="1"/>
</dbReference>
<dbReference type="InterPro" id="IPR046357">
    <property type="entry name" value="PPIase_dom_sf"/>
</dbReference>
<evidence type="ECO:0000256" key="4">
    <source>
        <dbReference type="PROSITE-ProRule" id="PRU00277"/>
    </source>
</evidence>
<dbReference type="EC" id="5.2.1.8" evidence="5"/>
<feature type="transmembrane region" description="Helical" evidence="7">
    <location>
        <begin position="51"/>
        <end position="72"/>
    </location>
</feature>